<dbReference type="FunFam" id="3.40.50.10860:FF:000006">
    <property type="entry name" value="Shikimate dehydrogenase (NADP(+))"/>
    <property type="match status" value="1"/>
</dbReference>
<dbReference type="InterPro" id="IPR041121">
    <property type="entry name" value="SDH_C"/>
</dbReference>
<evidence type="ECO:0000256" key="3">
    <source>
        <dbReference type="ARBA" id="ARBA00022605"/>
    </source>
</evidence>
<dbReference type="InterPro" id="IPR022893">
    <property type="entry name" value="Shikimate_DH_fam"/>
</dbReference>
<sequence>MKHFTVFGNPISHSLSPQIHQAFAQQFGVELQYTRSLASKATFAQHVAAFFRSGGAGANVTVPFKQQTAQLVTHLTDRAARAGAVNTLIPLGCGQLLGDTTDGAGLLNDLRFITQRERPAAKVLIIGAGGAAAGVIESLQKSGMEVAMTNRTSAKVTELQQRFVGLQGLEFADLNQQRPSSWQAGDYLLVNATSASLGQQHLAVHDSWFEGAALAYDMMYAKTDTVFMQRAQRAGVAKTADGLGMLIEQAATAFALWHEGMLPNTEKVRRQLVSRG</sequence>
<comment type="caution">
    <text evidence="12">The sequence shown here is derived from an EMBL/GenBank/DDBJ whole genome shotgun (WGS) entry which is preliminary data.</text>
</comment>
<dbReference type="EMBL" id="JPIN01000012">
    <property type="protein sequence ID" value="KFZ28084.1"/>
    <property type="molecule type" value="Genomic_DNA"/>
</dbReference>
<feature type="binding site" evidence="8">
    <location>
        <position position="102"/>
    </location>
    <ligand>
        <name>shikimate</name>
        <dbReference type="ChEBI" id="CHEBI:36208"/>
    </ligand>
</feature>
<evidence type="ECO:0000256" key="7">
    <source>
        <dbReference type="ARBA" id="ARBA00049442"/>
    </source>
</evidence>
<dbReference type="PANTHER" id="PTHR21089">
    <property type="entry name" value="SHIKIMATE DEHYDROGENASE"/>
    <property type="match status" value="1"/>
</dbReference>
<comment type="pathway">
    <text evidence="1 8">Metabolic intermediate biosynthesis; chorismate biosynthesis; chorismate from D-erythrose 4-phosphate and phosphoenolpyruvate: step 4/7.</text>
</comment>
<dbReference type="PANTHER" id="PTHR21089:SF1">
    <property type="entry name" value="BIFUNCTIONAL 3-DEHYDROQUINATE DEHYDRATASE_SHIKIMATE DEHYDROGENASE, CHLOROPLASTIC"/>
    <property type="match status" value="1"/>
</dbReference>
<reference evidence="12 13" key="1">
    <citation type="submission" date="2014-06" db="EMBL/GenBank/DDBJ databases">
        <title>Draft genome sequence of Idiomarina sp. MCCC 1A10513.</title>
        <authorList>
            <person name="Du J."/>
            <person name="Lai Q."/>
            <person name="Shao Z."/>
        </authorList>
    </citation>
    <scope>NUCLEOTIDE SEQUENCE [LARGE SCALE GENOMIC DNA]</scope>
    <source>
        <strain evidence="12 13">MCCC 1A10513</strain>
    </source>
</reference>
<comment type="function">
    <text evidence="8">Involved in the biosynthesis of the chorismate, which leads to the biosynthesis of aromatic amino acids. Catalyzes the reversible NADPH linked reduction of 3-dehydroshikimate (DHSA) to yield shikimate (SA).</text>
</comment>
<dbReference type="OrthoDB" id="9776868at2"/>
<comment type="subunit">
    <text evidence="8">Homodimer.</text>
</comment>
<dbReference type="Pfam" id="PF18317">
    <property type="entry name" value="SDH_C"/>
    <property type="match status" value="1"/>
</dbReference>
<dbReference type="Pfam" id="PF01488">
    <property type="entry name" value="Shikimate_DH"/>
    <property type="match status" value="1"/>
</dbReference>
<dbReference type="InterPro" id="IPR011342">
    <property type="entry name" value="Shikimate_DH"/>
</dbReference>
<dbReference type="SUPFAM" id="SSF53223">
    <property type="entry name" value="Aminoacid dehydrogenase-like, N-terminal domain"/>
    <property type="match status" value="1"/>
</dbReference>
<evidence type="ECO:0000256" key="5">
    <source>
        <dbReference type="ARBA" id="ARBA00023002"/>
    </source>
</evidence>
<dbReference type="AlphaFoldDB" id="A0A094IQE1"/>
<dbReference type="eggNOG" id="COG0169">
    <property type="taxonomic scope" value="Bacteria"/>
</dbReference>
<dbReference type="STRING" id="1517416.IDAT_10875"/>
<dbReference type="InterPro" id="IPR013708">
    <property type="entry name" value="Shikimate_DH-bd_N"/>
</dbReference>
<dbReference type="Gene3D" id="3.40.50.720">
    <property type="entry name" value="NAD(P)-binding Rossmann-like Domain"/>
    <property type="match status" value="1"/>
</dbReference>
<dbReference type="NCBIfam" id="NF001310">
    <property type="entry name" value="PRK00258.1-2"/>
    <property type="match status" value="1"/>
</dbReference>
<dbReference type="GO" id="GO:0009073">
    <property type="term" value="P:aromatic amino acid family biosynthetic process"/>
    <property type="evidence" value="ECO:0007669"/>
    <property type="project" value="UniProtKB-KW"/>
</dbReference>
<keyword evidence="4 8" id="KW-0521">NADP</keyword>
<feature type="domain" description="Quinate/shikimate 5-dehydrogenase/glutamyl-tRNA reductase" evidence="9">
    <location>
        <begin position="120"/>
        <end position="175"/>
    </location>
</feature>
<keyword evidence="6 8" id="KW-0057">Aromatic amino acid biosynthesis</keyword>
<dbReference type="RefSeq" id="WP_034733487.1">
    <property type="nucleotide sequence ID" value="NZ_JPIN01000012.1"/>
</dbReference>
<dbReference type="InterPro" id="IPR046346">
    <property type="entry name" value="Aminoacid_DH-like_N_sf"/>
</dbReference>
<dbReference type="Pfam" id="PF08501">
    <property type="entry name" value="Shikimate_dh_N"/>
    <property type="match status" value="1"/>
</dbReference>
<feature type="binding site" evidence="8">
    <location>
        <position position="249"/>
    </location>
    <ligand>
        <name>shikimate</name>
        <dbReference type="ChEBI" id="CHEBI:36208"/>
    </ligand>
</feature>
<evidence type="ECO:0000256" key="2">
    <source>
        <dbReference type="ARBA" id="ARBA00012962"/>
    </source>
</evidence>
<dbReference type="GO" id="GO:0009423">
    <property type="term" value="P:chorismate biosynthetic process"/>
    <property type="evidence" value="ECO:0007669"/>
    <property type="project" value="UniProtKB-UniRule"/>
</dbReference>
<evidence type="ECO:0000256" key="8">
    <source>
        <dbReference type="HAMAP-Rule" id="MF_00222"/>
    </source>
</evidence>
<accession>A0A094IQE1</accession>
<feature type="binding site" evidence="8">
    <location>
        <position position="220"/>
    </location>
    <ligand>
        <name>shikimate</name>
        <dbReference type="ChEBI" id="CHEBI:36208"/>
    </ligand>
</feature>
<dbReference type="InterPro" id="IPR006151">
    <property type="entry name" value="Shikm_DH/Glu-tRNA_Rdtase"/>
</dbReference>
<comment type="similarity">
    <text evidence="8">Belongs to the shikimate dehydrogenase family.</text>
</comment>
<feature type="binding site" evidence="8">
    <location>
        <begin position="150"/>
        <end position="155"/>
    </location>
    <ligand>
        <name>NADP(+)</name>
        <dbReference type="ChEBI" id="CHEBI:58349"/>
    </ligand>
</feature>
<evidence type="ECO:0000256" key="1">
    <source>
        <dbReference type="ARBA" id="ARBA00004871"/>
    </source>
</evidence>
<dbReference type="GO" id="GO:0019632">
    <property type="term" value="P:shikimate metabolic process"/>
    <property type="evidence" value="ECO:0007669"/>
    <property type="project" value="InterPro"/>
</dbReference>
<feature type="binding site" evidence="8">
    <location>
        <position position="86"/>
    </location>
    <ligand>
        <name>shikimate</name>
        <dbReference type="ChEBI" id="CHEBI:36208"/>
    </ligand>
</feature>
<comment type="catalytic activity">
    <reaction evidence="7 8">
        <text>shikimate + NADP(+) = 3-dehydroshikimate + NADPH + H(+)</text>
        <dbReference type="Rhea" id="RHEA:17737"/>
        <dbReference type="ChEBI" id="CHEBI:15378"/>
        <dbReference type="ChEBI" id="CHEBI:16630"/>
        <dbReference type="ChEBI" id="CHEBI:36208"/>
        <dbReference type="ChEBI" id="CHEBI:57783"/>
        <dbReference type="ChEBI" id="CHEBI:58349"/>
        <dbReference type="EC" id="1.1.1.25"/>
    </reaction>
</comment>
<organism evidence="12 13">
    <name type="scientific">Pseudidiomarina atlantica</name>
    <dbReference type="NCBI Taxonomy" id="1517416"/>
    <lineage>
        <taxon>Bacteria</taxon>
        <taxon>Pseudomonadati</taxon>
        <taxon>Pseudomonadota</taxon>
        <taxon>Gammaproteobacteria</taxon>
        <taxon>Alteromonadales</taxon>
        <taxon>Idiomarinaceae</taxon>
        <taxon>Pseudidiomarina</taxon>
    </lineage>
</organism>
<protein>
    <recommendedName>
        <fullName evidence="2 8">Shikimate dehydrogenase (NADP(+))</fullName>
        <shortName evidence="8">SDH</shortName>
        <ecNumber evidence="2 8">1.1.1.25</ecNumber>
    </recommendedName>
</protein>
<proteinExistence type="inferred from homology"/>
<keyword evidence="13" id="KW-1185">Reference proteome</keyword>
<feature type="binding site" evidence="8">
    <location>
        <position position="218"/>
    </location>
    <ligand>
        <name>NADP(+)</name>
        <dbReference type="ChEBI" id="CHEBI:58349"/>
    </ligand>
</feature>
<evidence type="ECO:0000313" key="13">
    <source>
        <dbReference type="Proteomes" id="UP000053718"/>
    </source>
</evidence>
<feature type="binding site" evidence="8">
    <location>
        <position position="242"/>
    </location>
    <ligand>
        <name>NADP(+)</name>
        <dbReference type="ChEBI" id="CHEBI:58349"/>
    </ligand>
</feature>
<dbReference type="InterPro" id="IPR036291">
    <property type="entry name" value="NAD(P)-bd_dom_sf"/>
</dbReference>
<feature type="binding site" evidence="8">
    <location>
        <position position="77"/>
    </location>
    <ligand>
        <name>NADP(+)</name>
        <dbReference type="ChEBI" id="CHEBI:58349"/>
    </ligand>
</feature>
<gene>
    <name evidence="8" type="primary">aroE</name>
    <name evidence="12" type="ORF">IDAT_10875</name>
</gene>
<feature type="domain" description="Shikimate dehydrogenase substrate binding N-terminal" evidence="10">
    <location>
        <begin position="6"/>
        <end position="88"/>
    </location>
</feature>
<feature type="binding site" evidence="8">
    <location>
        <begin position="127"/>
        <end position="131"/>
    </location>
    <ligand>
        <name>NADP(+)</name>
        <dbReference type="ChEBI" id="CHEBI:58349"/>
    </ligand>
</feature>
<evidence type="ECO:0000259" key="9">
    <source>
        <dbReference type="Pfam" id="PF01488"/>
    </source>
</evidence>
<dbReference type="SUPFAM" id="SSF51735">
    <property type="entry name" value="NAD(P)-binding Rossmann-fold domains"/>
    <property type="match status" value="1"/>
</dbReference>
<evidence type="ECO:0000259" key="11">
    <source>
        <dbReference type="Pfam" id="PF18317"/>
    </source>
</evidence>
<dbReference type="GO" id="GO:0008652">
    <property type="term" value="P:amino acid biosynthetic process"/>
    <property type="evidence" value="ECO:0007669"/>
    <property type="project" value="UniProtKB-KW"/>
</dbReference>
<dbReference type="Gene3D" id="3.40.50.10860">
    <property type="entry name" value="Leucine Dehydrogenase, chain A, domain 1"/>
    <property type="match status" value="1"/>
</dbReference>
<evidence type="ECO:0000259" key="10">
    <source>
        <dbReference type="Pfam" id="PF08501"/>
    </source>
</evidence>
<feature type="binding site" evidence="8">
    <location>
        <position position="61"/>
    </location>
    <ligand>
        <name>shikimate</name>
        <dbReference type="ChEBI" id="CHEBI:36208"/>
    </ligand>
</feature>
<dbReference type="EC" id="1.1.1.25" evidence="2 8"/>
<feature type="active site" description="Proton acceptor" evidence="8">
    <location>
        <position position="65"/>
    </location>
</feature>
<evidence type="ECO:0000313" key="12">
    <source>
        <dbReference type="EMBL" id="KFZ28084.1"/>
    </source>
</evidence>
<keyword evidence="3 8" id="KW-0028">Amino-acid biosynthesis</keyword>
<dbReference type="GO" id="GO:0004764">
    <property type="term" value="F:shikimate 3-dehydrogenase (NADP+) activity"/>
    <property type="evidence" value="ECO:0007669"/>
    <property type="project" value="UniProtKB-UniRule"/>
</dbReference>
<dbReference type="HAMAP" id="MF_00222">
    <property type="entry name" value="Shikimate_DH_AroE"/>
    <property type="match status" value="1"/>
</dbReference>
<dbReference type="NCBIfam" id="TIGR00507">
    <property type="entry name" value="aroE"/>
    <property type="match status" value="1"/>
</dbReference>
<feature type="domain" description="SDH C-terminal" evidence="11">
    <location>
        <begin position="242"/>
        <end position="272"/>
    </location>
</feature>
<evidence type="ECO:0000256" key="4">
    <source>
        <dbReference type="ARBA" id="ARBA00022857"/>
    </source>
</evidence>
<feature type="binding site" evidence="8">
    <location>
        <begin position="14"/>
        <end position="16"/>
    </location>
    <ligand>
        <name>shikimate</name>
        <dbReference type="ChEBI" id="CHEBI:36208"/>
    </ligand>
</feature>
<name>A0A094IQE1_9GAMM</name>
<dbReference type="GO" id="GO:0050661">
    <property type="term" value="F:NADP binding"/>
    <property type="evidence" value="ECO:0007669"/>
    <property type="project" value="InterPro"/>
</dbReference>
<dbReference type="Proteomes" id="UP000053718">
    <property type="component" value="Unassembled WGS sequence"/>
</dbReference>
<evidence type="ECO:0000256" key="6">
    <source>
        <dbReference type="ARBA" id="ARBA00023141"/>
    </source>
</evidence>
<dbReference type="GO" id="GO:0005829">
    <property type="term" value="C:cytosol"/>
    <property type="evidence" value="ECO:0007669"/>
    <property type="project" value="TreeGrafter"/>
</dbReference>
<dbReference type="UniPathway" id="UPA00053">
    <property type="reaction ID" value="UER00087"/>
</dbReference>
<keyword evidence="5 8" id="KW-0560">Oxidoreductase</keyword>